<evidence type="ECO:0000313" key="1">
    <source>
        <dbReference type="EMBL" id="MDB8749131.1"/>
    </source>
</evidence>
<sequence>MSRTILDELYDYDLFHLTEIEDTDGAYRVALDRLVKAEAELKKAYPDSTDILNEYQSADIELHNLSNRNEFRKGFKVGAQLVLEMIKPIK</sequence>
<dbReference type="EMBL" id="JAQMLU010000001">
    <property type="protein sequence ID" value="MDB8749131.1"/>
    <property type="molecule type" value="Genomic_DNA"/>
</dbReference>
<dbReference type="RefSeq" id="WP_195220359.1">
    <property type="nucleotide sequence ID" value="NZ_DAVZKV010000066.1"/>
</dbReference>
<comment type="caution">
    <text evidence="1">The sequence shown here is derived from an EMBL/GenBank/DDBJ whole genome shotgun (WGS) entry which is preliminary data.</text>
</comment>
<evidence type="ECO:0000313" key="2">
    <source>
        <dbReference type="Proteomes" id="UP001213042"/>
    </source>
</evidence>
<organism evidence="1 2">
    <name type="scientific">Ruminococcus bicirculans</name>
    <name type="common">ex Wegman et al. 2014</name>
    <dbReference type="NCBI Taxonomy" id="1160721"/>
    <lineage>
        <taxon>Bacteria</taxon>
        <taxon>Bacillati</taxon>
        <taxon>Bacillota</taxon>
        <taxon>Clostridia</taxon>
        <taxon>Eubacteriales</taxon>
        <taxon>Oscillospiraceae</taxon>
        <taxon>Ruminococcus</taxon>
    </lineage>
</organism>
<dbReference type="Pfam" id="PF20648">
    <property type="entry name" value="DUF6809"/>
    <property type="match status" value="1"/>
</dbReference>
<dbReference type="InterPro" id="IPR049215">
    <property type="entry name" value="DUF6809"/>
</dbReference>
<accession>A0AAW6E8X8</accession>
<proteinExistence type="predicted"/>
<gene>
    <name evidence="1" type="ORF">PNW00_01545</name>
</gene>
<dbReference type="AlphaFoldDB" id="A0AAW6E8X8"/>
<name>A0AAW6E8X8_9FIRM</name>
<protein>
    <submittedName>
        <fullName evidence="1">Myb domain-containing protein</fullName>
    </submittedName>
</protein>
<reference evidence="1" key="1">
    <citation type="submission" date="2023-01" db="EMBL/GenBank/DDBJ databases">
        <title>Human gut microbiome strain richness.</title>
        <authorList>
            <person name="Chen-Liaw A."/>
        </authorList>
    </citation>
    <scope>NUCLEOTIDE SEQUENCE</scope>
    <source>
        <strain evidence="1">D43st1_D9_D43t1_170807</strain>
    </source>
</reference>
<dbReference type="Proteomes" id="UP001213042">
    <property type="component" value="Unassembled WGS sequence"/>
</dbReference>